<dbReference type="AlphaFoldDB" id="A0A4E0RPJ0"/>
<protein>
    <submittedName>
        <fullName evidence="1">Uncharacterized protein</fullName>
    </submittedName>
</protein>
<organism evidence="1 2">
    <name type="scientific">Fasciola hepatica</name>
    <name type="common">Liver fluke</name>
    <dbReference type="NCBI Taxonomy" id="6192"/>
    <lineage>
        <taxon>Eukaryota</taxon>
        <taxon>Metazoa</taxon>
        <taxon>Spiralia</taxon>
        <taxon>Lophotrochozoa</taxon>
        <taxon>Platyhelminthes</taxon>
        <taxon>Trematoda</taxon>
        <taxon>Digenea</taxon>
        <taxon>Plagiorchiida</taxon>
        <taxon>Echinostomata</taxon>
        <taxon>Echinostomatoidea</taxon>
        <taxon>Fasciolidae</taxon>
        <taxon>Fasciola</taxon>
    </lineage>
</organism>
<sequence length="401" mass="45623">MSCDEELQGFVQCVSRIFRVKRDQTIMIKLTTDPICFCFSSQTSHVLIQWNKHEELFEDQQARIRFLNGCPIHQWIRASGLRRYRIYSGQARERVVWLFQANVSHVQVIPAPLNPPSCSQSICPSRPIGMLSTLHAVVLSVHCQGHILELTDLSYSDRPESESPVPIYWCLSSSRLSSAELCPGGHLVFHNIWYLPAPSSTGFSVGYEALLVLGVYSTCQIYQSTKPPGMQQPSSFPSPPCESRCCTDSRLVGPDAFHPINVREILSGCMHTWKSAQAHLKELNGRGSKSISKQFTDSILDRLISPDPDYQPQLAEEFINFPHLYGDSTFPDQSGFMVFTPDQFFDVFSTFPEPIESDETRFELADRQSCLVWRKRSSRRPLLDADTPSRWSWLFQESKTT</sequence>
<dbReference type="Proteomes" id="UP000230066">
    <property type="component" value="Unassembled WGS sequence"/>
</dbReference>
<accession>A0A4E0RPJ0</accession>
<comment type="caution">
    <text evidence="1">The sequence shown here is derived from an EMBL/GenBank/DDBJ whole genome shotgun (WGS) entry which is preliminary data.</text>
</comment>
<proteinExistence type="predicted"/>
<name>A0A4E0RPJ0_FASHE</name>
<evidence type="ECO:0000313" key="1">
    <source>
        <dbReference type="EMBL" id="THD28941.1"/>
    </source>
</evidence>
<dbReference type="EMBL" id="JXXN02000037">
    <property type="protein sequence ID" value="THD28941.1"/>
    <property type="molecule type" value="Genomic_DNA"/>
</dbReference>
<keyword evidence="2" id="KW-1185">Reference proteome</keyword>
<gene>
    <name evidence="1" type="ORF">D915_000210</name>
</gene>
<reference evidence="1" key="1">
    <citation type="submission" date="2019-03" db="EMBL/GenBank/DDBJ databases">
        <title>Improved annotation for the trematode Fasciola hepatica.</title>
        <authorList>
            <person name="Choi Y.-J."/>
            <person name="Martin J."/>
            <person name="Mitreva M."/>
        </authorList>
    </citation>
    <scope>NUCLEOTIDE SEQUENCE [LARGE SCALE GENOMIC DNA]</scope>
</reference>
<evidence type="ECO:0000313" key="2">
    <source>
        <dbReference type="Proteomes" id="UP000230066"/>
    </source>
</evidence>